<comment type="caution">
    <text evidence="2">The sequence shown here is derived from an EMBL/GenBank/DDBJ whole genome shotgun (WGS) entry which is preliminary data.</text>
</comment>
<proteinExistence type="predicted"/>
<evidence type="ECO:0000259" key="1">
    <source>
        <dbReference type="PROSITE" id="PS51350"/>
    </source>
</evidence>
<name>A0A9D1HRT7_9FIRM</name>
<dbReference type="PROSITE" id="PS51350">
    <property type="entry name" value="PTS_HPR_DOM"/>
    <property type="match status" value="1"/>
</dbReference>
<dbReference type="Gene3D" id="3.30.1340.10">
    <property type="entry name" value="HPr-like"/>
    <property type="match status" value="1"/>
</dbReference>
<feature type="domain" description="HPr" evidence="1">
    <location>
        <begin position="1"/>
        <end position="75"/>
    </location>
</feature>
<dbReference type="AlphaFoldDB" id="A0A9D1HRT7"/>
<dbReference type="EMBL" id="DVMN01000067">
    <property type="protein sequence ID" value="HIU21349.1"/>
    <property type="molecule type" value="Genomic_DNA"/>
</dbReference>
<evidence type="ECO:0000313" key="3">
    <source>
        <dbReference type="Proteomes" id="UP000824088"/>
    </source>
</evidence>
<dbReference type="Pfam" id="PF00381">
    <property type="entry name" value="PTS-HPr"/>
    <property type="match status" value="1"/>
</dbReference>
<dbReference type="InterPro" id="IPR035895">
    <property type="entry name" value="HPr-like_sf"/>
</dbReference>
<dbReference type="SUPFAM" id="SSF55594">
    <property type="entry name" value="HPr-like"/>
    <property type="match status" value="1"/>
</dbReference>
<evidence type="ECO:0000313" key="2">
    <source>
        <dbReference type="EMBL" id="HIU21349.1"/>
    </source>
</evidence>
<dbReference type="Proteomes" id="UP000824088">
    <property type="component" value="Unassembled WGS sequence"/>
</dbReference>
<reference evidence="2" key="2">
    <citation type="journal article" date="2021" name="PeerJ">
        <title>Extensive microbial diversity within the chicken gut microbiome revealed by metagenomics and culture.</title>
        <authorList>
            <person name="Gilroy R."/>
            <person name="Ravi A."/>
            <person name="Getino M."/>
            <person name="Pursley I."/>
            <person name="Horton D.L."/>
            <person name="Alikhan N.F."/>
            <person name="Baker D."/>
            <person name="Gharbi K."/>
            <person name="Hall N."/>
            <person name="Watson M."/>
            <person name="Adriaenssens E.M."/>
            <person name="Foster-Nyarko E."/>
            <person name="Jarju S."/>
            <person name="Secka A."/>
            <person name="Antonio M."/>
            <person name="Oren A."/>
            <person name="Chaudhuri R.R."/>
            <person name="La Ragione R."/>
            <person name="Hildebrand F."/>
            <person name="Pallen M.J."/>
        </authorList>
    </citation>
    <scope>NUCLEOTIDE SEQUENCE</scope>
    <source>
        <strain evidence="2">1063</strain>
    </source>
</reference>
<sequence length="75" mass="8297">MKSVKIKLDTAEAVKKFVNITARYDFDLTLKSGKYVVDAKSILGIFSLDLDEPIVLEIASDDCDDLLAVLSPFMV</sequence>
<gene>
    <name evidence="2" type="ORF">IAD51_03835</name>
</gene>
<reference evidence="2" key="1">
    <citation type="submission" date="2020-10" db="EMBL/GenBank/DDBJ databases">
        <authorList>
            <person name="Gilroy R."/>
        </authorList>
    </citation>
    <scope>NUCLEOTIDE SEQUENCE</scope>
    <source>
        <strain evidence="2">1063</strain>
    </source>
</reference>
<dbReference type="InterPro" id="IPR000032">
    <property type="entry name" value="HPr-like"/>
</dbReference>
<organism evidence="2 3">
    <name type="scientific">Candidatus Limadaptatus stercorigallinarum</name>
    <dbReference type="NCBI Taxonomy" id="2840845"/>
    <lineage>
        <taxon>Bacteria</taxon>
        <taxon>Bacillati</taxon>
        <taxon>Bacillota</taxon>
        <taxon>Clostridia</taxon>
        <taxon>Eubacteriales</taxon>
        <taxon>Candidatus Limadaptatus</taxon>
    </lineage>
</organism>
<accession>A0A9D1HRT7</accession>
<protein>
    <submittedName>
        <fullName evidence="2">HPr family phosphocarrier protein</fullName>
    </submittedName>
</protein>